<dbReference type="EMBL" id="AE017199">
    <property type="protein sequence ID" value="AAR39081.1"/>
    <property type="molecule type" value="Genomic_DNA"/>
</dbReference>
<gene>
    <name evidence="5" type="ordered locus">NEQ229</name>
</gene>
<dbReference type="GO" id="GO:0043200">
    <property type="term" value="P:response to amino acid"/>
    <property type="evidence" value="ECO:0007669"/>
    <property type="project" value="TreeGrafter"/>
</dbReference>
<dbReference type="InterPro" id="IPR019887">
    <property type="entry name" value="Tscrpt_reg_AsnC/Lrp_C"/>
</dbReference>
<dbReference type="InterPro" id="IPR011991">
    <property type="entry name" value="ArsR-like_HTH"/>
</dbReference>
<accession>Q74NE5</accession>
<dbReference type="PANTHER" id="PTHR30154">
    <property type="entry name" value="LEUCINE-RESPONSIVE REGULATORY PROTEIN"/>
    <property type="match status" value="1"/>
</dbReference>
<dbReference type="PRINTS" id="PR00033">
    <property type="entry name" value="HTHASNC"/>
</dbReference>
<dbReference type="InterPro" id="IPR019888">
    <property type="entry name" value="Tscrpt_reg_AsnC-like"/>
</dbReference>
<organism evidence="5 6">
    <name type="scientific">Nanoarchaeum equitans (strain Kin4-M)</name>
    <dbReference type="NCBI Taxonomy" id="228908"/>
    <lineage>
        <taxon>Archaea</taxon>
        <taxon>Nanobdellota</taxon>
        <taxon>Candidatus Nanoarchaeia</taxon>
        <taxon>Nanoarchaeales</taxon>
        <taxon>Nanoarchaeaceae</taxon>
        <taxon>Nanoarchaeum</taxon>
    </lineage>
</organism>
<proteinExistence type="predicted"/>
<dbReference type="PROSITE" id="PS50956">
    <property type="entry name" value="HTH_ASNC_2"/>
    <property type="match status" value="1"/>
</dbReference>
<dbReference type="KEGG" id="neq:NEQ229"/>
<dbReference type="InterPro" id="IPR000485">
    <property type="entry name" value="AsnC-type_HTH_dom"/>
</dbReference>
<dbReference type="SUPFAM" id="SSF46785">
    <property type="entry name" value="Winged helix' DNA-binding domain"/>
    <property type="match status" value="1"/>
</dbReference>
<dbReference type="InterPro" id="IPR036390">
    <property type="entry name" value="WH_DNA-bd_sf"/>
</dbReference>
<dbReference type="Pfam" id="PF13404">
    <property type="entry name" value="HTH_AsnC-type"/>
    <property type="match status" value="1"/>
</dbReference>
<dbReference type="BioCyc" id="NEQU228908:GJB6-244-MONOMER"/>
<dbReference type="InterPro" id="IPR036388">
    <property type="entry name" value="WH-like_DNA-bd_sf"/>
</dbReference>
<evidence type="ECO:0000259" key="4">
    <source>
        <dbReference type="PROSITE" id="PS50956"/>
    </source>
</evidence>
<keyword evidence="2" id="KW-0238">DNA-binding</keyword>
<keyword evidence="3" id="KW-0804">Transcription</keyword>
<dbReference type="CDD" id="cd00090">
    <property type="entry name" value="HTH_ARSR"/>
    <property type="match status" value="1"/>
</dbReference>
<dbReference type="Gene3D" id="3.30.70.920">
    <property type="match status" value="1"/>
</dbReference>
<dbReference type="PANTHER" id="PTHR30154:SF34">
    <property type="entry name" value="TRANSCRIPTIONAL REGULATOR AZLB"/>
    <property type="match status" value="1"/>
</dbReference>
<dbReference type="SUPFAM" id="SSF54909">
    <property type="entry name" value="Dimeric alpha+beta barrel"/>
    <property type="match status" value="1"/>
</dbReference>
<evidence type="ECO:0000313" key="6">
    <source>
        <dbReference type="Proteomes" id="UP000000578"/>
    </source>
</evidence>
<dbReference type="STRING" id="228908.NEQ229"/>
<evidence type="ECO:0000313" key="5">
    <source>
        <dbReference type="EMBL" id="AAR39081.1"/>
    </source>
</evidence>
<dbReference type="AlphaFoldDB" id="Q74NE5"/>
<dbReference type="EnsemblBacteria" id="AAR39081">
    <property type="protein sequence ID" value="AAR39081"/>
    <property type="gene ID" value="NEQ229"/>
</dbReference>
<reference evidence="5 6" key="1">
    <citation type="journal article" date="2003" name="Proc. Natl. Acad. Sci. U.S.A.">
        <title>The genome of Nanoarchaeum equitans: insights into early archaeal evolution and derived parasitism.</title>
        <authorList>
            <person name="Waters E."/>
            <person name="Hohn M.J."/>
            <person name="Ahel I."/>
            <person name="Graham D.E."/>
            <person name="Adams M.D."/>
            <person name="Barnstead M."/>
            <person name="Beeson K.Y."/>
            <person name="Bibbs L."/>
            <person name="Bolanos R."/>
            <person name="Keller M."/>
            <person name="Kretz K."/>
            <person name="Lin X."/>
            <person name="Mathur E."/>
            <person name="Ni J."/>
            <person name="Podar M."/>
            <person name="Richardson T."/>
            <person name="Sutton G.G."/>
            <person name="Simon M."/>
            <person name="Soll D."/>
            <person name="Stetter K.O."/>
            <person name="Short J.M."/>
            <person name="Noordewier M."/>
        </authorList>
    </citation>
    <scope>NUCLEOTIDE SEQUENCE [LARGE SCALE GENOMIC DNA]</scope>
    <source>
        <strain evidence="5 6">Kin4-M</strain>
    </source>
</reference>
<dbReference type="SMART" id="SM00344">
    <property type="entry name" value="HTH_ASNC"/>
    <property type="match status" value="1"/>
</dbReference>
<keyword evidence="1" id="KW-0805">Transcription regulation</keyword>
<sequence length="138" mass="16166">MGRIDSIDIKILSILEENARTKFTDIAKTLNLTEAAIRKRIKKLEENQIIKRYSIDIDYKKLGYNMAIIGLDIDMDYFPKIIKELEKRKEFLHIYSSAGDHDIMVIAIYKDLEEIYNYLKNLKGVKRVCPAIIIDQIK</sequence>
<dbReference type="GO" id="GO:0005829">
    <property type="term" value="C:cytosol"/>
    <property type="evidence" value="ECO:0007669"/>
    <property type="project" value="TreeGrafter"/>
</dbReference>
<feature type="domain" description="HTH asnC-type" evidence="4">
    <location>
        <begin position="4"/>
        <end position="65"/>
    </location>
</feature>
<name>Q74NE5_NANEQ</name>
<evidence type="ECO:0000256" key="1">
    <source>
        <dbReference type="ARBA" id="ARBA00023015"/>
    </source>
</evidence>
<dbReference type="Proteomes" id="UP000000578">
    <property type="component" value="Chromosome"/>
</dbReference>
<protein>
    <submittedName>
        <fullName evidence="5">NEQ229</fullName>
    </submittedName>
</protein>
<dbReference type="HOGENOM" id="CLU_091233_5_4_2"/>
<evidence type="ECO:0000256" key="2">
    <source>
        <dbReference type="ARBA" id="ARBA00023125"/>
    </source>
</evidence>
<evidence type="ECO:0000256" key="3">
    <source>
        <dbReference type="ARBA" id="ARBA00023163"/>
    </source>
</evidence>
<dbReference type="Pfam" id="PF01037">
    <property type="entry name" value="AsnC_trans_reg"/>
    <property type="match status" value="1"/>
</dbReference>
<dbReference type="GO" id="GO:0043565">
    <property type="term" value="F:sequence-specific DNA binding"/>
    <property type="evidence" value="ECO:0007669"/>
    <property type="project" value="InterPro"/>
</dbReference>
<keyword evidence="6" id="KW-1185">Reference proteome</keyword>
<dbReference type="InterPro" id="IPR011008">
    <property type="entry name" value="Dimeric_a/b-barrel"/>
</dbReference>
<dbReference type="Gene3D" id="1.10.10.10">
    <property type="entry name" value="Winged helix-like DNA-binding domain superfamily/Winged helix DNA-binding domain"/>
    <property type="match status" value="1"/>
</dbReference>